<comment type="caution">
    <text evidence="1">The sequence shown here is derived from an EMBL/GenBank/DDBJ whole genome shotgun (WGS) entry which is preliminary data.</text>
</comment>
<evidence type="ECO:0000313" key="2">
    <source>
        <dbReference type="Proteomes" id="UP001239111"/>
    </source>
</evidence>
<name>A0ACC2NCG4_9HYME</name>
<gene>
    <name evidence="1" type="ORF">QAD02_000096</name>
</gene>
<accession>A0ACC2NCG4</accession>
<evidence type="ECO:0000313" key="1">
    <source>
        <dbReference type="EMBL" id="KAJ8668837.1"/>
    </source>
</evidence>
<dbReference type="Proteomes" id="UP001239111">
    <property type="component" value="Chromosome 3"/>
</dbReference>
<reference evidence="1" key="1">
    <citation type="submission" date="2023-04" db="EMBL/GenBank/DDBJ databases">
        <title>A chromosome-level genome assembly of the parasitoid wasp Eretmocerus hayati.</title>
        <authorList>
            <person name="Zhong Y."/>
            <person name="Liu S."/>
            <person name="Liu Y."/>
        </authorList>
    </citation>
    <scope>NUCLEOTIDE SEQUENCE</scope>
    <source>
        <strain evidence="1">ZJU_SS_LIU_2023</strain>
    </source>
</reference>
<keyword evidence="2" id="KW-1185">Reference proteome</keyword>
<proteinExistence type="predicted"/>
<organism evidence="1 2">
    <name type="scientific">Eretmocerus hayati</name>
    <dbReference type="NCBI Taxonomy" id="131215"/>
    <lineage>
        <taxon>Eukaryota</taxon>
        <taxon>Metazoa</taxon>
        <taxon>Ecdysozoa</taxon>
        <taxon>Arthropoda</taxon>
        <taxon>Hexapoda</taxon>
        <taxon>Insecta</taxon>
        <taxon>Pterygota</taxon>
        <taxon>Neoptera</taxon>
        <taxon>Endopterygota</taxon>
        <taxon>Hymenoptera</taxon>
        <taxon>Apocrita</taxon>
        <taxon>Proctotrupomorpha</taxon>
        <taxon>Chalcidoidea</taxon>
        <taxon>Aphelinidae</taxon>
        <taxon>Aphelininae</taxon>
        <taxon>Eretmocerus</taxon>
    </lineage>
</organism>
<protein>
    <submittedName>
        <fullName evidence="1">Uncharacterized protein</fullName>
    </submittedName>
</protein>
<sequence length="246" mass="26789">MAKDEEKFDGLLLSMAQQHEGGVQELLETIFSFLARKTDFYTGGGDGAAEKLVMSKFKKYEATAVAKVKAERAERAEQERRRKEKLEKKKREEQAELDSMNNDSKIVELTDEQASKLQAELDNKKSTKESAPIAGSSGSNDSTSKEADKGDEKMEEDEDEEEKGKLKPNSGNGADLANYKWTQTLSEVEVLLGLPSPLTTVKCVLLATDALSSSSGCFEAVIRGGCIAARFARLAAVKSNVPDAAL</sequence>
<dbReference type="EMBL" id="CM056743">
    <property type="protein sequence ID" value="KAJ8668837.1"/>
    <property type="molecule type" value="Genomic_DNA"/>
</dbReference>